<keyword evidence="2" id="KW-1185">Reference proteome</keyword>
<dbReference type="Proteomes" id="UP000718564">
    <property type="component" value="Unassembled WGS sequence"/>
</dbReference>
<reference evidence="1 2" key="1">
    <citation type="submission" date="2018-06" db="EMBL/GenBank/DDBJ databases">
        <title>Comparative genomics of Brasilonema spp. strains.</title>
        <authorList>
            <person name="Alvarenga D.O."/>
            <person name="Fiore M.F."/>
            <person name="Varani A.M."/>
        </authorList>
    </citation>
    <scope>NUCLEOTIDE SEQUENCE [LARGE SCALE GENOMIC DNA]</scope>
    <source>
        <strain evidence="1 2">SPC951</strain>
    </source>
</reference>
<evidence type="ECO:0000313" key="1">
    <source>
        <dbReference type="EMBL" id="NMG21100.1"/>
    </source>
</evidence>
<organism evidence="1 2">
    <name type="scientific">Brasilonema bromeliae SPC951</name>
    <dbReference type="NCBI Taxonomy" id="385972"/>
    <lineage>
        <taxon>Bacteria</taxon>
        <taxon>Bacillati</taxon>
        <taxon>Cyanobacteriota</taxon>
        <taxon>Cyanophyceae</taxon>
        <taxon>Nostocales</taxon>
        <taxon>Scytonemataceae</taxon>
        <taxon>Brasilonema</taxon>
        <taxon>Bromeliae group (in: Brasilonema)</taxon>
    </lineage>
</organism>
<proteinExistence type="predicted"/>
<evidence type="ECO:0000313" key="2">
    <source>
        <dbReference type="Proteomes" id="UP000718564"/>
    </source>
</evidence>
<dbReference type="EMBL" id="QMEB01000137">
    <property type="protein sequence ID" value="NMG21100.1"/>
    <property type="molecule type" value="Genomic_DNA"/>
</dbReference>
<comment type="caution">
    <text evidence="1">The sequence shown here is derived from an EMBL/GenBank/DDBJ whole genome shotgun (WGS) entry which is preliminary data.</text>
</comment>
<protein>
    <submittedName>
        <fullName evidence="1">Uncharacterized protein</fullName>
    </submittedName>
</protein>
<sequence>MPFQKNHKYRWESNQDKTLDKTPICFKGWEGQKEKLKAVPDWQERLRDFVDRLIVENLPKND</sequence>
<name>A0ABX1P9P1_9CYAN</name>
<accession>A0ABX1P9P1</accession>
<dbReference type="RefSeq" id="WP_169156348.1">
    <property type="nucleotide sequence ID" value="NZ_CAWPJE010000130.1"/>
</dbReference>
<gene>
    <name evidence="1" type="ORF">DP116_17250</name>
</gene>